<reference evidence="2" key="1">
    <citation type="submission" date="2018-05" db="EMBL/GenBank/DDBJ databases">
        <title>Draft genome of Mucuna pruriens seed.</title>
        <authorList>
            <person name="Nnadi N.E."/>
            <person name="Vos R."/>
            <person name="Hasami M.H."/>
            <person name="Devisetty U.K."/>
            <person name="Aguiy J.C."/>
        </authorList>
    </citation>
    <scope>NUCLEOTIDE SEQUENCE [LARGE SCALE GENOMIC DNA]</scope>
    <source>
        <strain evidence="2">JCA_2017</strain>
    </source>
</reference>
<dbReference type="Proteomes" id="UP000257109">
    <property type="component" value="Unassembled WGS sequence"/>
</dbReference>
<accession>A0A371HVF8</accession>
<dbReference type="InterPro" id="IPR036397">
    <property type="entry name" value="RNaseH_sf"/>
</dbReference>
<dbReference type="InterPro" id="IPR012337">
    <property type="entry name" value="RNaseH-like_sf"/>
</dbReference>
<name>A0A371HVF8_MUCPR</name>
<proteinExistence type="predicted"/>
<evidence type="ECO:0000313" key="2">
    <source>
        <dbReference type="EMBL" id="RDY06768.1"/>
    </source>
</evidence>
<dbReference type="Gene3D" id="3.30.420.10">
    <property type="entry name" value="Ribonuclease H-like superfamily/Ribonuclease H"/>
    <property type="match status" value="1"/>
</dbReference>
<protein>
    <submittedName>
        <fullName evidence="2">Pol polyprotein</fullName>
    </submittedName>
</protein>
<keyword evidence="3" id="KW-1185">Reference proteome</keyword>
<dbReference type="InterPro" id="IPR001584">
    <property type="entry name" value="Integrase_cat-core"/>
</dbReference>
<sequence length="121" mass="14044">MWGLDIIGPIEPKASNEHRFILVAIDYFTKWVEAASYPNVTKSVVVKFTRRDIICQYSLSTHIIIDNGTNLNNKMMIKLYEQFKIKHHNSTPYRPKMNGAVEATNKNIKKIVQKMVVTYKD</sequence>
<evidence type="ECO:0000313" key="3">
    <source>
        <dbReference type="Proteomes" id="UP000257109"/>
    </source>
</evidence>
<dbReference type="PANTHER" id="PTHR37984:SF5">
    <property type="entry name" value="PROTEIN NYNRIN-LIKE"/>
    <property type="match status" value="1"/>
</dbReference>
<feature type="non-terminal residue" evidence="2">
    <location>
        <position position="1"/>
    </location>
</feature>
<dbReference type="InterPro" id="IPR050951">
    <property type="entry name" value="Retrovirus_Pol_polyprotein"/>
</dbReference>
<dbReference type="EMBL" id="QJKJ01001615">
    <property type="protein sequence ID" value="RDY06768.1"/>
    <property type="molecule type" value="Genomic_DNA"/>
</dbReference>
<dbReference type="AlphaFoldDB" id="A0A371HVF8"/>
<dbReference type="SUPFAM" id="SSF53098">
    <property type="entry name" value="Ribonuclease H-like"/>
    <property type="match status" value="1"/>
</dbReference>
<dbReference type="PROSITE" id="PS50994">
    <property type="entry name" value="INTEGRASE"/>
    <property type="match status" value="1"/>
</dbReference>
<dbReference type="OrthoDB" id="1001128at2759"/>
<organism evidence="2 3">
    <name type="scientific">Mucuna pruriens</name>
    <name type="common">Velvet bean</name>
    <name type="synonym">Dolichos pruriens</name>
    <dbReference type="NCBI Taxonomy" id="157652"/>
    <lineage>
        <taxon>Eukaryota</taxon>
        <taxon>Viridiplantae</taxon>
        <taxon>Streptophyta</taxon>
        <taxon>Embryophyta</taxon>
        <taxon>Tracheophyta</taxon>
        <taxon>Spermatophyta</taxon>
        <taxon>Magnoliopsida</taxon>
        <taxon>eudicotyledons</taxon>
        <taxon>Gunneridae</taxon>
        <taxon>Pentapetalae</taxon>
        <taxon>rosids</taxon>
        <taxon>fabids</taxon>
        <taxon>Fabales</taxon>
        <taxon>Fabaceae</taxon>
        <taxon>Papilionoideae</taxon>
        <taxon>50 kb inversion clade</taxon>
        <taxon>NPAAA clade</taxon>
        <taxon>indigoferoid/millettioid clade</taxon>
        <taxon>Phaseoleae</taxon>
        <taxon>Mucuna</taxon>
    </lineage>
</organism>
<comment type="caution">
    <text evidence="2">The sequence shown here is derived from an EMBL/GenBank/DDBJ whole genome shotgun (WGS) entry which is preliminary data.</text>
</comment>
<feature type="domain" description="Integrase catalytic" evidence="1">
    <location>
        <begin position="1"/>
        <end position="121"/>
    </location>
</feature>
<dbReference type="Pfam" id="PF00665">
    <property type="entry name" value="rve"/>
    <property type="match status" value="1"/>
</dbReference>
<gene>
    <name evidence="2" type="primary">pol</name>
    <name evidence="2" type="ORF">CR513_09194</name>
</gene>
<dbReference type="GO" id="GO:0003676">
    <property type="term" value="F:nucleic acid binding"/>
    <property type="evidence" value="ECO:0007669"/>
    <property type="project" value="InterPro"/>
</dbReference>
<evidence type="ECO:0000259" key="1">
    <source>
        <dbReference type="PROSITE" id="PS50994"/>
    </source>
</evidence>
<dbReference type="PANTHER" id="PTHR37984">
    <property type="entry name" value="PROTEIN CBG26694"/>
    <property type="match status" value="1"/>
</dbReference>
<dbReference type="GO" id="GO:0015074">
    <property type="term" value="P:DNA integration"/>
    <property type="evidence" value="ECO:0007669"/>
    <property type="project" value="InterPro"/>
</dbReference>